<dbReference type="EMBL" id="VMRJ01000002">
    <property type="protein sequence ID" value="TVT41859.1"/>
    <property type="molecule type" value="Genomic_DNA"/>
</dbReference>
<accession>A0A558BZB6</accession>
<keyword evidence="2" id="KW-1185">Reference proteome</keyword>
<dbReference type="OrthoDB" id="974925at2"/>
<gene>
    <name evidence="1" type="ORF">FNT36_10585</name>
</gene>
<dbReference type="Proteomes" id="UP000317624">
    <property type="component" value="Unassembled WGS sequence"/>
</dbReference>
<proteinExistence type="predicted"/>
<organism evidence="1 2">
    <name type="scientific">Hymenobacter setariae</name>
    <dbReference type="NCBI Taxonomy" id="2594794"/>
    <lineage>
        <taxon>Bacteria</taxon>
        <taxon>Pseudomonadati</taxon>
        <taxon>Bacteroidota</taxon>
        <taxon>Cytophagia</taxon>
        <taxon>Cytophagales</taxon>
        <taxon>Hymenobacteraceae</taxon>
        <taxon>Hymenobacter</taxon>
    </lineage>
</organism>
<sequence length="719" mass="81117">MATSPSPAKPTSVKETMVATNQLHITPPTDWAALLGKYSLWRYQLSDEQNRFRKFADVRFFSRFTNDYKNKFDQPFYFFTFDQPGASLYTLLPADAVPRPWLYHFGNPQEVAPQEICSERVSPDELRPHVLLKLLLALCFYENGPSERDRRVCQSKFYLRVKGAANGKYLTAVEVQPVVEERHASHTLTIKVEANTFERIEPEKAGSYAHLGAFYELFESRGYTYLRQLRPNQVATFTRELYQQRTFSGKRTQADWHHNGSAKHPQQYQESRSYQVRHVQERLQSFLTRYGFSVTLAEELMQRQKPSKETLPLHRLPTVQVVDNRLNQSTVPAADYLKWLNAHPFTQGKTTHTLPFELVPADKVDATRPLLALLDADRPAFETTDRQLGLLALAGHQDPYRILYQKLPAVVKQSLNVNPNEVEKYTVAEDFLRYDAPAALAPPEAGAAPEPTAAPAAEAVPELEEAKQARLKVAREAKQAKALALKLDVCLSELWLKWVIAGKAAAPGEGSNLPLLADLPTDWGFVTNNWLLYFEAGALRFADLDTLEGKKLLKARFTSWSELKQHFLSRQPKYASLEPTDEKAQSALRKAHFVLVGSTVLELEQTEAIAMPNWPVIKLLKAAEPSASAKSLAALGVYVGGVWATPQGHRYLVSGATSSQVAEARGHHVYEIHPCGPVSATQLATLRSLLTVTFVRRNQFTVWPYPFDLLRLHQEMVAN</sequence>
<comment type="caution">
    <text evidence="1">The sequence shown here is derived from an EMBL/GenBank/DDBJ whole genome shotgun (WGS) entry which is preliminary data.</text>
</comment>
<name>A0A558BZB6_9BACT</name>
<protein>
    <submittedName>
        <fullName evidence="1">Uncharacterized protein</fullName>
    </submittedName>
</protein>
<dbReference type="AlphaFoldDB" id="A0A558BZB6"/>
<reference evidence="1 2" key="1">
    <citation type="submission" date="2019-07" db="EMBL/GenBank/DDBJ databases">
        <title>Hymenobacter sp. straun FUR1 Genome sequencing and assembly.</title>
        <authorList>
            <person name="Chhetri G."/>
        </authorList>
    </citation>
    <scope>NUCLEOTIDE SEQUENCE [LARGE SCALE GENOMIC DNA]</scope>
    <source>
        <strain evidence="1 2">Fur1</strain>
    </source>
</reference>
<dbReference type="RefSeq" id="WP_144847245.1">
    <property type="nucleotide sequence ID" value="NZ_VMRJ01000002.1"/>
</dbReference>
<evidence type="ECO:0000313" key="2">
    <source>
        <dbReference type="Proteomes" id="UP000317624"/>
    </source>
</evidence>
<evidence type="ECO:0000313" key="1">
    <source>
        <dbReference type="EMBL" id="TVT41859.1"/>
    </source>
</evidence>